<dbReference type="EMBL" id="MU795057">
    <property type="protein sequence ID" value="KAJ3811472.1"/>
    <property type="molecule type" value="Genomic_DNA"/>
</dbReference>
<accession>A0ACC1U347</accession>
<comment type="caution">
    <text evidence="1">The sequence shown here is derived from an EMBL/GenBank/DDBJ whole genome shotgun (WGS) entry which is preliminary data.</text>
</comment>
<reference evidence="1" key="1">
    <citation type="submission" date="2022-09" db="EMBL/GenBank/DDBJ databases">
        <title>A Global Phylogenomic Analysis of the Shiitake Genus Lentinula.</title>
        <authorList>
            <consortium name="DOE Joint Genome Institute"/>
            <person name="Sierra-Patev S."/>
            <person name="Min B."/>
            <person name="Naranjo-Ortiz M."/>
            <person name="Looney B."/>
            <person name="Konkel Z."/>
            <person name="Slot J.C."/>
            <person name="Sakamoto Y."/>
            <person name="Steenwyk J.L."/>
            <person name="Rokas A."/>
            <person name="Carro J."/>
            <person name="Camarero S."/>
            <person name="Ferreira P."/>
            <person name="Molpeceres G."/>
            <person name="Ruiz-Duenas F.J."/>
            <person name="Serrano A."/>
            <person name="Henrissat B."/>
            <person name="Drula E."/>
            <person name="Hughes K.W."/>
            <person name="Mata J.L."/>
            <person name="Ishikawa N.K."/>
            <person name="Vargas-Isla R."/>
            <person name="Ushijima S."/>
            <person name="Smith C.A."/>
            <person name="Ahrendt S."/>
            <person name="Andreopoulos W."/>
            <person name="He G."/>
            <person name="Labutti K."/>
            <person name="Lipzen A."/>
            <person name="Ng V."/>
            <person name="Riley R."/>
            <person name="Sandor L."/>
            <person name="Barry K."/>
            <person name="Martinez A.T."/>
            <person name="Xiao Y."/>
            <person name="Gibbons J.G."/>
            <person name="Terashima K."/>
            <person name="Grigoriev I.V."/>
            <person name="Hibbett D.S."/>
        </authorList>
    </citation>
    <scope>NUCLEOTIDE SEQUENCE</scope>
    <source>
        <strain evidence="1">TMI1499</strain>
    </source>
</reference>
<sequence>QTDSVRYLNELNTWLETFVNGGTSQIQVLSTTLQQVLHSLGVIASQDGSTIPGLFHDVQDQAQRGHVYNQDAALHTSLNNAIGLRTQGGASGPISPQAIVELIERQRQDHEGLMRLLTNELSNEIKGERLRFVEAMKEATAINVQTHVEEFKKELKREVHGMTQEVGRLHQEKQSIENQIADLFAFYSKQAKNGSIPVSGRSLCLRLF</sequence>
<feature type="non-terminal residue" evidence="1">
    <location>
        <position position="1"/>
    </location>
</feature>
<evidence type="ECO:0000313" key="1">
    <source>
        <dbReference type="EMBL" id="KAJ3811472.1"/>
    </source>
</evidence>
<evidence type="ECO:0000313" key="2">
    <source>
        <dbReference type="Proteomes" id="UP001163835"/>
    </source>
</evidence>
<organism evidence="1 2">
    <name type="scientific">Lentinula aff. lateritia</name>
    <dbReference type="NCBI Taxonomy" id="2804960"/>
    <lineage>
        <taxon>Eukaryota</taxon>
        <taxon>Fungi</taxon>
        <taxon>Dikarya</taxon>
        <taxon>Basidiomycota</taxon>
        <taxon>Agaricomycotina</taxon>
        <taxon>Agaricomycetes</taxon>
        <taxon>Agaricomycetidae</taxon>
        <taxon>Agaricales</taxon>
        <taxon>Marasmiineae</taxon>
        <taxon>Omphalotaceae</taxon>
        <taxon>Lentinula</taxon>
    </lineage>
</organism>
<proteinExistence type="predicted"/>
<name>A0ACC1U347_9AGAR</name>
<dbReference type="Proteomes" id="UP001163835">
    <property type="component" value="Unassembled WGS sequence"/>
</dbReference>
<gene>
    <name evidence="1" type="ORF">F5876DRAFT_39557</name>
</gene>
<protein>
    <submittedName>
        <fullName evidence="1">Uncharacterized protein</fullName>
    </submittedName>
</protein>
<keyword evidence="2" id="KW-1185">Reference proteome</keyword>